<evidence type="ECO:0000313" key="3">
    <source>
        <dbReference type="Proteomes" id="UP000238493"/>
    </source>
</evidence>
<evidence type="ECO:0000313" key="2">
    <source>
        <dbReference type="EMBL" id="PQA75603.1"/>
    </source>
</evidence>
<dbReference type="EMBL" id="PTRC01000001">
    <property type="protein sequence ID" value="PQA75603.1"/>
    <property type="molecule type" value="Genomic_DNA"/>
</dbReference>
<keyword evidence="3" id="KW-1185">Reference proteome</keyword>
<organism evidence="2 3">
    <name type="scientific">Brucella oryzae</name>
    <dbReference type="NCBI Taxonomy" id="335286"/>
    <lineage>
        <taxon>Bacteria</taxon>
        <taxon>Pseudomonadati</taxon>
        <taxon>Pseudomonadota</taxon>
        <taxon>Alphaproteobacteria</taxon>
        <taxon>Hyphomicrobiales</taxon>
        <taxon>Brucellaceae</taxon>
        <taxon>Brucella/Ochrobactrum group</taxon>
        <taxon>Brucella</taxon>
    </lineage>
</organism>
<reference evidence="2 3" key="1">
    <citation type="submission" date="2018-02" db="EMBL/GenBank/DDBJ databases">
        <title>Draft genome sequence of Ochrobactrum oryzae found in Brazil.</title>
        <authorList>
            <person name="Cerdeira L."/>
            <person name="Andrade F."/>
            <person name="Zacariotto T."/>
            <person name="Barbosa B."/>
            <person name="Santos S."/>
            <person name="Cassetari V."/>
            <person name="Lincopan N."/>
        </authorList>
    </citation>
    <scope>NUCLEOTIDE SEQUENCE [LARGE SCALE GENOMIC DNA]</scope>
    <source>
        <strain evidence="2 3">OA447</strain>
    </source>
</reference>
<accession>A0A2S7J5V0</accession>
<dbReference type="AlphaFoldDB" id="A0A2S7J5V0"/>
<feature type="compositionally biased region" description="Low complexity" evidence="1">
    <location>
        <begin position="59"/>
        <end position="78"/>
    </location>
</feature>
<proteinExistence type="predicted"/>
<gene>
    <name evidence="2" type="ORF">C3731_00155</name>
</gene>
<sequence length="245" mass="26640">MPFPIRNSASPRTLLAGIILACGIVLPAGAVSPFEVALADRSDFPLRPGARAVADEGDSSSPIPLPRALPRAAPRVSPDNAPAPASATKPMPEIHRDFDMLPEPVRLTRERMLEAARSGDIEKLRPLLGVEDKATQLSLEEHEVDVIDFLKSLSGDEAGREVLAIIVDLLDTGYVHLNAGKDDEVYVWPYFYAMPLDKLTPPQIVELFEIVTAGDFEDMKKAGGYIFYSIGIGPDGSWRFFTAGE</sequence>
<name>A0A2S7J5V0_9HYPH</name>
<comment type="caution">
    <text evidence="2">The sequence shown here is derived from an EMBL/GenBank/DDBJ whole genome shotgun (WGS) entry which is preliminary data.</text>
</comment>
<dbReference type="RefSeq" id="WP_104753764.1">
    <property type="nucleotide sequence ID" value="NZ_PTRC01000001.1"/>
</dbReference>
<protein>
    <submittedName>
        <fullName evidence="2">Uncharacterized protein</fullName>
    </submittedName>
</protein>
<evidence type="ECO:0000256" key="1">
    <source>
        <dbReference type="SAM" id="MobiDB-lite"/>
    </source>
</evidence>
<feature type="region of interest" description="Disordered" evidence="1">
    <location>
        <begin position="49"/>
        <end position="91"/>
    </location>
</feature>
<dbReference type="OrthoDB" id="9809589at2"/>
<dbReference type="Proteomes" id="UP000238493">
    <property type="component" value="Unassembled WGS sequence"/>
</dbReference>